<evidence type="ECO:0000256" key="5">
    <source>
        <dbReference type="ARBA" id="ARBA00022741"/>
    </source>
</evidence>
<keyword evidence="8" id="KW-1015">Disulfide bond</keyword>
<sequence>MAKVLVAMSGGVDSSLTAALLHEAGHEVTGVTMHLWEGEGDRLMESQCCSLEMTEGARRVCSQLGIPYYVWNYQREFRRHVIDYFVNEYAHGATPNPCLACNRDLKFRYLLERAQLLGFDYLATGHYVQVDWRSDPLSWQAVSPMTLDEQLREACPFRLRRSVELAKDQSYVLYMLQQDELARLIFPLGGFSKAQVRAMATERGLATAQKPESMDICFIPDNDYRRFLREEGPETLHPGPITDRHGNVLGQ</sequence>
<proteinExistence type="predicted"/>
<evidence type="ECO:0000313" key="11">
    <source>
        <dbReference type="EMBL" id="CAA9234809.1"/>
    </source>
</evidence>
<protein>
    <recommendedName>
        <fullName evidence="1">tRNA-uridine 2-sulfurtransferase</fullName>
        <ecNumber evidence="1">2.8.1.13</ecNumber>
    </recommendedName>
</protein>
<gene>
    <name evidence="11" type="ORF">AVDCRST_MAG26-1144</name>
</gene>
<organism evidence="11">
    <name type="scientific">uncultured Chloroflexia bacterium</name>
    <dbReference type="NCBI Taxonomy" id="1672391"/>
    <lineage>
        <taxon>Bacteria</taxon>
        <taxon>Bacillati</taxon>
        <taxon>Chloroflexota</taxon>
        <taxon>Chloroflexia</taxon>
        <taxon>environmental samples</taxon>
    </lineage>
</organism>
<dbReference type="GO" id="GO:0002143">
    <property type="term" value="P:tRNA wobble position uridine thiolation"/>
    <property type="evidence" value="ECO:0007669"/>
    <property type="project" value="TreeGrafter"/>
</dbReference>
<dbReference type="PANTHER" id="PTHR11933:SF5">
    <property type="entry name" value="MITOCHONDRIAL TRNA-SPECIFIC 2-THIOURIDYLASE 1"/>
    <property type="match status" value="1"/>
</dbReference>
<dbReference type="InterPro" id="IPR014729">
    <property type="entry name" value="Rossmann-like_a/b/a_fold"/>
</dbReference>
<dbReference type="GO" id="GO:0000049">
    <property type="term" value="F:tRNA binding"/>
    <property type="evidence" value="ECO:0007669"/>
    <property type="project" value="UniProtKB-KW"/>
</dbReference>
<evidence type="ECO:0000256" key="4">
    <source>
        <dbReference type="ARBA" id="ARBA00022694"/>
    </source>
</evidence>
<comment type="catalytic activity">
    <reaction evidence="9">
        <text>S-sulfanyl-L-cysteinyl-[protein] + uridine(34) in tRNA + AH2 + ATP = 2-thiouridine(34) in tRNA + L-cysteinyl-[protein] + A + AMP + diphosphate + H(+)</text>
        <dbReference type="Rhea" id="RHEA:47032"/>
        <dbReference type="Rhea" id="RHEA-COMP:10131"/>
        <dbReference type="Rhea" id="RHEA-COMP:11726"/>
        <dbReference type="Rhea" id="RHEA-COMP:11727"/>
        <dbReference type="Rhea" id="RHEA-COMP:11728"/>
        <dbReference type="ChEBI" id="CHEBI:13193"/>
        <dbReference type="ChEBI" id="CHEBI:15378"/>
        <dbReference type="ChEBI" id="CHEBI:17499"/>
        <dbReference type="ChEBI" id="CHEBI:29950"/>
        <dbReference type="ChEBI" id="CHEBI:30616"/>
        <dbReference type="ChEBI" id="CHEBI:33019"/>
        <dbReference type="ChEBI" id="CHEBI:61963"/>
        <dbReference type="ChEBI" id="CHEBI:65315"/>
        <dbReference type="ChEBI" id="CHEBI:87170"/>
        <dbReference type="ChEBI" id="CHEBI:456215"/>
        <dbReference type="EC" id="2.8.1.13"/>
    </reaction>
</comment>
<dbReference type="FunFam" id="3.40.50.620:FF:000115">
    <property type="entry name" value="tRNA-specific 2-thiouridylase MnmA"/>
    <property type="match status" value="1"/>
</dbReference>
<evidence type="ECO:0000256" key="10">
    <source>
        <dbReference type="SAM" id="MobiDB-lite"/>
    </source>
</evidence>
<dbReference type="Gene3D" id="3.40.50.620">
    <property type="entry name" value="HUPs"/>
    <property type="match status" value="1"/>
</dbReference>
<feature type="region of interest" description="Disordered" evidence="10">
    <location>
        <begin position="231"/>
        <end position="251"/>
    </location>
</feature>
<dbReference type="PANTHER" id="PTHR11933">
    <property type="entry name" value="TRNA 5-METHYLAMINOMETHYL-2-THIOURIDYLATE -METHYLTRANSFERASE"/>
    <property type="match status" value="1"/>
</dbReference>
<evidence type="ECO:0000256" key="9">
    <source>
        <dbReference type="ARBA" id="ARBA00051542"/>
    </source>
</evidence>
<dbReference type="GO" id="GO:0103016">
    <property type="term" value="F:tRNA-uridine 2-sulfurtransferase activity"/>
    <property type="evidence" value="ECO:0007669"/>
    <property type="project" value="UniProtKB-EC"/>
</dbReference>
<feature type="non-terminal residue" evidence="11">
    <location>
        <position position="251"/>
    </location>
</feature>
<dbReference type="EMBL" id="CADCTK010000264">
    <property type="protein sequence ID" value="CAA9234809.1"/>
    <property type="molecule type" value="Genomic_DNA"/>
</dbReference>
<evidence type="ECO:0000256" key="7">
    <source>
        <dbReference type="ARBA" id="ARBA00022884"/>
    </source>
</evidence>
<dbReference type="GO" id="GO:0005524">
    <property type="term" value="F:ATP binding"/>
    <property type="evidence" value="ECO:0007669"/>
    <property type="project" value="UniProtKB-KW"/>
</dbReference>
<keyword evidence="6" id="KW-0067">ATP-binding</keyword>
<dbReference type="AlphaFoldDB" id="A0A6J4HYK0"/>
<dbReference type="EC" id="2.8.1.13" evidence="1"/>
<keyword evidence="5" id="KW-0547">Nucleotide-binding</keyword>
<keyword evidence="3 11" id="KW-0808">Transferase</keyword>
<dbReference type="Pfam" id="PF03054">
    <property type="entry name" value="tRNA_Me_trans"/>
    <property type="match status" value="1"/>
</dbReference>
<dbReference type="CDD" id="cd01998">
    <property type="entry name" value="MnmA_TRMU-like"/>
    <property type="match status" value="1"/>
</dbReference>
<evidence type="ECO:0000256" key="8">
    <source>
        <dbReference type="ARBA" id="ARBA00023157"/>
    </source>
</evidence>
<evidence type="ECO:0000256" key="2">
    <source>
        <dbReference type="ARBA" id="ARBA00022555"/>
    </source>
</evidence>
<reference evidence="11" key="1">
    <citation type="submission" date="2020-02" db="EMBL/GenBank/DDBJ databases">
        <authorList>
            <person name="Meier V. D."/>
        </authorList>
    </citation>
    <scope>NUCLEOTIDE SEQUENCE</scope>
    <source>
        <strain evidence="11">AVDCRST_MAG26</strain>
    </source>
</reference>
<keyword evidence="2" id="KW-0820">tRNA-binding</keyword>
<dbReference type="InterPro" id="IPR004506">
    <property type="entry name" value="MnmA-like"/>
</dbReference>
<dbReference type="SUPFAM" id="SSF52402">
    <property type="entry name" value="Adenine nucleotide alpha hydrolases-like"/>
    <property type="match status" value="1"/>
</dbReference>
<evidence type="ECO:0000256" key="1">
    <source>
        <dbReference type="ARBA" id="ARBA00011949"/>
    </source>
</evidence>
<evidence type="ECO:0000256" key="6">
    <source>
        <dbReference type="ARBA" id="ARBA00022840"/>
    </source>
</evidence>
<feature type="compositionally biased region" description="Basic and acidic residues" evidence="10">
    <location>
        <begin position="242"/>
        <end position="251"/>
    </location>
</feature>
<name>A0A6J4HYK0_9CHLR</name>
<accession>A0A6J4HYK0</accession>
<evidence type="ECO:0000256" key="3">
    <source>
        <dbReference type="ARBA" id="ARBA00022679"/>
    </source>
</evidence>
<keyword evidence="4" id="KW-0819">tRNA processing</keyword>
<keyword evidence="7" id="KW-0694">RNA-binding</keyword>